<reference evidence="2 3" key="1">
    <citation type="journal article" date="2024" name="bioRxiv">
        <title>Comparative genomics of Cryptococcus and Kwoniella reveals pathogenesis evolution and contrasting karyotype dynamics via intercentromeric recombination or chromosome fusion.</title>
        <authorList>
            <person name="Coelho M.A."/>
            <person name="David-Palma M."/>
            <person name="Shea T."/>
            <person name="Bowers K."/>
            <person name="McGinley-Smith S."/>
            <person name="Mohammad A.W."/>
            <person name="Gnirke A."/>
            <person name="Yurkov A.M."/>
            <person name="Nowrousian M."/>
            <person name="Sun S."/>
            <person name="Cuomo C.A."/>
            <person name="Heitman J."/>
        </authorList>
    </citation>
    <scope>NUCLEOTIDE SEQUENCE [LARGE SCALE GENOMIC DNA]</scope>
    <source>
        <strain evidence="2 3">CBS 13917</strain>
    </source>
</reference>
<keyword evidence="3" id="KW-1185">Reference proteome</keyword>
<feature type="compositionally biased region" description="Low complexity" evidence="1">
    <location>
        <begin position="65"/>
        <end position="94"/>
    </location>
</feature>
<dbReference type="AlphaFoldDB" id="A0AAW0YGZ5"/>
<feature type="region of interest" description="Disordered" evidence="1">
    <location>
        <begin position="1"/>
        <end position="156"/>
    </location>
</feature>
<evidence type="ECO:0000313" key="3">
    <source>
        <dbReference type="Proteomes" id="UP001388673"/>
    </source>
</evidence>
<comment type="caution">
    <text evidence="2">The sequence shown here is derived from an EMBL/GenBank/DDBJ whole genome shotgun (WGS) entry which is preliminary data.</text>
</comment>
<feature type="compositionally biased region" description="Polar residues" evidence="1">
    <location>
        <begin position="270"/>
        <end position="280"/>
    </location>
</feature>
<feature type="compositionally biased region" description="Pro residues" evidence="1">
    <location>
        <begin position="19"/>
        <end position="32"/>
    </location>
</feature>
<accession>A0AAW0YGZ5</accession>
<feature type="compositionally biased region" description="Polar residues" evidence="1">
    <location>
        <begin position="583"/>
        <end position="598"/>
    </location>
</feature>
<dbReference type="RefSeq" id="XP_066800514.1">
    <property type="nucleotide sequence ID" value="XM_066948741.1"/>
</dbReference>
<feature type="compositionally biased region" description="Low complexity" evidence="1">
    <location>
        <begin position="420"/>
        <end position="436"/>
    </location>
</feature>
<protein>
    <submittedName>
        <fullName evidence="2">Uncharacterized protein</fullName>
    </submittedName>
</protein>
<feature type="compositionally biased region" description="Polar residues" evidence="1">
    <location>
        <begin position="290"/>
        <end position="299"/>
    </location>
</feature>
<evidence type="ECO:0000313" key="2">
    <source>
        <dbReference type="EMBL" id="KAK8846564.1"/>
    </source>
</evidence>
<feature type="compositionally biased region" description="Low complexity" evidence="1">
    <location>
        <begin position="454"/>
        <end position="463"/>
    </location>
</feature>
<sequence length="655" mass="69266">MPQIPFLRSDKDKSQSQAPPSPSPPPPPPLNPTPSTSSIDSPQQTSKYHPSRLLRRKPSVSAKTAEAQAQSQSRSQNEIEYPASAPATGSSTASFFEHQQHPLPPTSPRSTNGNAVEERDKFFTYPRRESDSRRPKPTATGEQHSSSASKRSAWVYDRRLTEGDEAVVIIPSGEGREGEVLTGFAGLGMGGKGSSSSSSSGGMKVLDGGIGGSSGLGVFGRSVEDQGYTLYRPPTPPDSAVGSSRASQIYPTALSPPRRPMPRSPKAVSSPDQHQLATSSQDRDRPMTPPSTSMLQTLSAVGGDGSDRRRPSPASGSSGGGDASSPSPSPAPDVDSVETGSALARRPSVTAEWLKRKPSGSGNRLRRKSSFSSLNPSAATVISTISPPLPDTPTRSVRKSLDESPRIRSAMTPTRIRQRTSSFSSTNSDTDPPSSDGEIGLNPTRRRSLLGHASPSRSSSNGRSGDRYEVCVLCVDNRSDKDELEWKVVIRKRASRSSLIQGMTGGPSSPLPLSTESSTAQAPSSASSINLSLALDQPTGKLVFISFPMDIHATPTRARKTQVSSPRTNSSLRPSTPPPPPSQTDGTFVTGSPITPSSSRRKAPPAWPSPKSGYNRSPPSSPKDMFTPRKSRVGGSQLGGALFDKVTNGEQATEE</sequence>
<gene>
    <name evidence="2" type="ORF">IAR55_005650</name>
</gene>
<proteinExistence type="predicted"/>
<feature type="compositionally biased region" description="Basic residues" evidence="1">
    <location>
        <begin position="49"/>
        <end position="58"/>
    </location>
</feature>
<dbReference type="EMBL" id="JBCAWK010000011">
    <property type="protein sequence ID" value="KAK8846564.1"/>
    <property type="molecule type" value="Genomic_DNA"/>
</dbReference>
<feature type="compositionally biased region" description="Gly residues" evidence="1">
    <location>
        <begin position="208"/>
        <end position="218"/>
    </location>
</feature>
<feature type="region of interest" description="Disordered" evidence="1">
    <location>
        <begin position="169"/>
        <end position="465"/>
    </location>
</feature>
<feature type="region of interest" description="Disordered" evidence="1">
    <location>
        <begin position="555"/>
        <end position="655"/>
    </location>
</feature>
<organism evidence="2 3">
    <name type="scientific">Kwoniella newhampshirensis</name>
    <dbReference type="NCBI Taxonomy" id="1651941"/>
    <lineage>
        <taxon>Eukaryota</taxon>
        <taxon>Fungi</taxon>
        <taxon>Dikarya</taxon>
        <taxon>Basidiomycota</taxon>
        <taxon>Agaricomycotina</taxon>
        <taxon>Tremellomycetes</taxon>
        <taxon>Tremellales</taxon>
        <taxon>Cryptococcaceae</taxon>
        <taxon>Kwoniella</taxon>
    </lineage>
</organism>
<feature type="compositionally biased region" description="Basic and acidic residues" evidence="1">
    <location>
        <begin position="116"/>
        <end position="134"/>
    </location>
</feature>
<evidence type="ECO:0000256" key="1">
    <source>
        <dbReference type="SAM" id="MobiDB-lite"/>
    </source>
</evidence>
<dbReference type="KEGG" id="kne:92182908"/>
<feature type="compositionally biased region" description="Low complexity" evidence="1">
    <location>
        <begin position="194"/>
        <end position="204"/>
    </location>
</feature>
<dbReference type="GeneID" id="92182908"/>
<name>A0AAW0YGZ5_9TREE</name>
<dbReference type="Proteomes" id="UP001388673">
    <property type="component" value="Unassembled WGS sequence"/>
</dbReference>
<feature type="compositionally biased region" description="Low complexity" evidence="1">
    <location>
        <begin position="506"/>
        <end position="522"/>
    </location>
</feature>
<feature type="compositionally biased region" description="Polar residues" evidence="1">
    <location>
        <begin position="140"/>
        <end position="150"/>
    </location>
</feature>
<feature type="compositionally biased region" description="Low complexity" evidence="1">
    <location>
        <begin position="564"/>
        <end position="574"/>
    </location>
</feature>
<feature type="compositionally biased region" description="Polar residues" evidence="1">
    <location>
        <begin position="39"/>
        <end position="48"/>
    </location>
</feature>
<feature type="compositionally biased region" description="Polar residues" evidence="1">
    <location>
        <begin position="241"/>
        <end position="250"/>
    </location>
</feature>
<feature type="compositionally biased region" description="Polar residues" evidence="1">
    <location>
        <begin position="370"/>
        <end position="386"/>
    </location>
</feature>
<feature type="region of interest" description="Disordered" evidence="1">
    <location>
        <begin position="499"/>
        <end position="522"/>
    </location>
</feature>